<name>G3A7U3_9RALS</name>
<evidence type="ECO:0000313" key="1">
    <source>
        <dbReference type="EMBL" id="CCA86579.1"/>
    </source>
</evidence>
<organism evidence="1">
    <name type="scientific">Ralstonia syzygii R24</name>
    <dbReference type="NCBI Taxonomy" id="907261"/>
    <lineage>
        <taxon>Bacteria</taxon>
        <taxon>Pseudomonadati</taxon>
        <taxon>Pseudomonadota</taxon>
        <taxon>Betaproteobacteria</taxon>
        <taxon>Burkholderiales</taxon>
        <taxon>Burkholderiaceae</taxon>
        <taxon>Ralstonia</taxon>
        <taxon>Ralstonia solanacearum species complex</taxon>
    </lineage>
</organism>
<reference evidence="1" key="2">
    <citation type="submission" date="2011-04" db="EMBL/GenBank/DDBJ databases">
        <authorList>
            <person name="Genoscope - CEA"/>
        </authorList>
    </citation>
    <scope>NUCLEOTIDE SEQUENCE</scope>
    <source>
        <strain evidence="1">R24</strain>
    </source>
</reference>
<protein>
    <submittedName>
        <fullName evidence="1">Uncharacterized protein</fullName>
    </submittedName>
</protein>
<dbReference type="AlphaFoldDB" id="G3A7U3"/>
<gene>
    <name evidence="1" type="ORF">RALSY_40806</name>
</gene>
<proteinExistence type="predicted"/>
<dbReference type="InterPro" id="IPR058003">
    <property type="entry name" value="Phage_gp12"/>
</dbReference>
<accession>G3A7U3</accession>
<reference evidence="1" key="1">
    <citation type="journal article" date="2011" name="PLoS ONE">
        <title>Ralstonia syzygii, the Blood Disease Bacterium and some Asian R. solanacearum strains form a single genomic species despite divergent lifestyles.</title>
        <authorList>
            <person name="Remenant B."/>
            <person name="de Cambiaire J.C."/>
            <person name="Cellier G."/>
            <person name="Jacobs J.M."/>
            <person name="Mangenot S."/>
            <person name="Barbe V."/>
            <person name="Lajus A."/>
            <person name="Vallenet D."/>
            <person name="Medigue C."/>
            <person name="Fegan M."/>
            <person name="Allen C."/>
            <person name="Prior P."/>
        </authorList>
    </citation>
    <scope>NUCLEOTIDE SEQUENCE</scope>
    <source>
        <strain evidence="1">R24</strain>
    </source>
</reference>
<dbReference type="Pfam" id="PF25675">
    <property type="entry name" value="Phage_nozzle"/>
    <property type="match status" value="1"/>
</dbReference>
<dbReference type="EMBL" id="FR854089">
    <property type="protein sequence ID" value="CCA86579.1"/>
    <property type="molecule type" value="Genomic_DNA"/>
</dbReference>
<sequence length="195" mass="21356">MSADGKTFHIASTPEGLASVTGFTVPGYSTSKCGDTAARGAVPYFFGRRITLLTVFQDRLVIVANGVVFLSRTGDYFNWFRDSAISVSFSCRAAITELSSITAVMLLSFRNLIAAPMSAADASFAVMRRFNSLATSACNRALVSLYWQVGRDILDLEQQGLRAMMIDRPARDLWADADAYCNRCHAQFQPCHAPM</sequence>